<feature type="domain" description="FlgO" evidence="2">
    <location>
        <begin position="68"/>
        <end position="194"/>
    </location>
</feature>
<accession>A0ABQ1R287</accession>
<keyword evidence="4" id="KW-1185">Reference proteome</keyword>
<evidence type="ECO:0000259" key="2">
    <source>
        <dbReference type="Pfam" id="PF17680"/>
    </source>
</evidence>
<proteinExistence type="predicted"/>
<feature type="chain" id="PRO_5046338814" description="FlgO domain-containing protein" evidence="1">
    <location>
        <begin position="22"/>
        <end position="205"/>
    </location>
</feature>
<reference evidence="4" key="1">
    <citation type="journal article" date="2019" name="Int. J. Syst. Evol. Microbiol.">
        <title>The Global Catalogue of Microorganisms (GCM) 10K type strain sequencing project: providing services to taxonomists for standard genome sequencing and annotation.</title>
        <authorList>
            <consortium name="The Broad Institute Genomics Platform"/>
            <consortium name="The Broad Institute Genome Sequencing Center for Infectious Disease"/>
            <person name="Wu L."/>
            <person name="Ma J."/>
        </authorList>
    </citation>
    <scope>NUCLEOTIDE SEQUENCE [LARGE SCALE GENOMIC DNA]</scope>
    <source>
        <strain evidence="4">CGMCC 1.12923</strain>
    </source>
</reference>
<name>A0ABQ1R287_9ALTE</name>
<dbReference type="PROSITE" id="PS51257">
    <property type="entry name" value="PROKAR_LIPOPROTEIN"/>
    <property type="match status" value="1"/>
</dbReference>
<sequence length="205" mass="23253">MKSVFLITLSVVLLSACQSLPGISTPWKENEPSHPQPQPNLQQEKAWGGTARYNQYSPQKHFKALNDYAQQLVHKFQEQHLDYNNESIAITSFVEFDDNLKTTNTLGNQFAEALLTEMSSLGYQVVDVKTDEHVQVTQGGDFIFSREIKRKEQYCCIVAGTLIYEHSGVRVNGRVIDRHTQKVMSASSVVIPYFVIKHLGSAEYR</sequence>
<protein>
    <recommendedName>
        <fullName evidence="2">FlgO domain-containing protein</fullName>
    </recommendedName>
</protein>
<evidence type="ECO:0000313" key="4">
    <source>
        <dbReference type="Proteomes" id="UP000614272"/>
    </source>
</evidence>
<evidence type="ECO:0000313" key="3">
    <source>
        <dbReference type="EMBL" id="GGD55520.1"/>
    </source>
</evidence>
<dbReference type="Proteomes" id="UP000614272">
    <property type="component" value="Unassembled WGS sequence"/>
</dbReference>
<organism evidence="3 4">
    <name type="scientific">Lacimicrobium alkaliphilum</name>
    <dbReference type="NCBI Taxonomy" id="1526571"/>
    <lineage>
        <taxon>Bacteria</taxon>
        <taxon>Pseudomonadati</taxon>
        <taxon>Pseudomonadota</taxon>
        <taxon>Gammaproteobacteria</taxon>
        <taxon>Alteromonadales</taxon>
        <taxon>Alteromonadaceae</taxon>
        <taxon>Lacimicrobium</taxon>
    </lineage>
</organism>
<comment type="caution">
    <text evidence="3">The sequence shown here is derived from an EMBL/GenBank/DDBJ whole genome shotgun (WGS) entry which is preliminary data.</text>
</comment>
<keyword evidence="1" id="KW-0732">Signal</keyword>
<dbReference type="EMBL" id="BMGJ01000002">
    <property type="protein sequence ID" value="GGD55520.1"/>
    <property type="molecule type" value="Genomic_DNA"/>
</dbReference>
<dbReference type="InterPro" id="IPR041215">
    <property type="entry name" value="FlgO_dom"/>
</dbReference>
<dbReference type="Pfam" id="PF17680">
    <property type="entry name" value="FlgO"/>
    <property type="match status" value="1"/>
</dbReference>
<dbReference type="RefSeq" id="WP_099036452.1">
    <property type="nucleotide sequence ID" value="NZ_BMGJ01000002.1"/>
</dbReference>
<evidence type="ECO:0000256" key="1">
    <source>
        <dbReference type="SAM" id="SignalP"/>
    </source>
</evidence>
<gene>
    <name evidence="3" type="ORF">GCM10011357_08930</name>
</gene>
<feature type="signal peptide" evidence="1">
    <location>
        <begin position="1"/>
        <end position="21"/>
    </location>
</feature>